<dbReference type="SUPFAM" id="SSF57850">
    <property type="entry name" value="RING/U-box"/>
    <property type="match status" value="1"/>
</dbReference>
<dbReference type="InterPro" id="IPR017907">
    <property type="entry name" value="Znf_RING_CS"/>
</dbReference>
<name>K0TAV9_THAOC</name>
<dbReference type="GO" id="GO:0008270">
    <property type="term" value="F:zinc ion binding"/>
    <property type="evidence" value="ECO:0007669"/>
    <property type="project" value="UniProtKB-KW"/>
</dbReference>
<keyword evidence="1" id="KW-0479">Metal-binding</keyword>
<evidence type="ECO:0000259" key="6">
    <source>
        <dbReference type="PROSITE" id="PS50089"/>
    </source>
</evidence>
<dbReference type="EMBL" id="AGNL01012884">
    <property type="protein sequence ID" value="EJK67617.1"/>
    <property type="molecule type" value="Genomic_DNA"/>
</dbReference>
<comment type="caution">
    <text evidence="7">The sequence shown here is derived from an EMBL/GenBank/DDBJ whole genome shotgun (WGS) entry which is preliminary data.</text>
</comment>
<reference evidence="7 8" key="1">
    <citation type="journal article" date="2012" name="Genome Biol.">
        <title>Genome and low-iron response of an oceanic diatom adapted to chronic iron limitation.</title>
        <authorList>
            <person name="Lommer M."/>
            <person name="Specht M."/>
            <person name="Roy A.S."/>
            <person name="Kraemer L."/>
            <person name="Andreson R."/>
            <person name="Gutowska M.A."/>
            <person name="Wolf J."/>
            <person name="Bergner S.V."/>
            <person name="Schilhabel M.B."/>
            <person name="Klostermeier U.C."/>
            <person name="Beiko R.G."/>
            <person name="Rosenstiel P."/>
            <person name="Hippler M."/>
            <person name="Laroche J."/>
        </authorList>
    </citation>
    <scope>NUCLEOTIDE SEQUENCE [LARGE SCALE GENOMIC DNA]</scope>
    <source>
        <strain evidence="7 8">CCMP1005</strain>
    </source>
</reference>
<dbReference type="InterPro" id="IPR001841">
    <property type="entry name" value="Znf_RING"/>
</dbReference>
<sequence>MSGVERNKAVGYCSTLLEYRAFRLAALERKAVCKADQQTRSADDEDVVAPPVVPVSNDRFKVVTEEERIPLRLVRGGWLQLCEYNRSSWSRRVEGGGRGIPLVSSVARPHLLPLELSRQLAIPSAKAALASAPLPLAPLPLASRARPRCRAPCLAKMDGATSTECCGICLGEWTDPVELPCGHTFCADCLSGWKSKYFLNQQMEQRGRRCPICRGTIPPSRDQISAIKLNQIMMKNVDKSDPEYEKCARKVKEFEAEYGEDWEGTVIKYDDDCISLPSYVVEAAKGGNFRTALQWLGKGNIKDRVNAKSESFGNAGLLITAALTKQYDLMTFLLLNDADVNIMNSSGTSALASICQIQGNLLTAIKLLLSWGAEFFVMGRRATSQEMKQLVVNVAVANLILSELGGRRCKIVSTPDTRDDLVGKTCVVGRHIEKSGQYEVTVEFTNESLLLGVDNLERCDRTPHDPGYFVECKNNRLIRHDFESNEECWAFIASLGADEGGLAEVNPEAEAKAEQAAADLLAELGLDDLEDPSSNAPKKGARSAPPAGKKKKRGGKKKGPPEHCQDFGVSADPTATRREAISSTTKLDSIFISPGDVLKNSRGGRMTGGSIISSSSGVGLVGKGTSEADQSWTQMRKRRKCRGLGGWLLAPRSPSDDDNKSLTLRCRWRGM</sequence>
<dbReference type="Pfam" id="PF13445">
    <property type="entry name" value="zf-RING_UBOX"/>
    <property type="match status" value="1"/>
</dbReference>
<dbReference type="InterPro" id="IPR036770">
    <property type="entry name" value="Ankyrin_rpt-contain_sf"/>
</dbReference>
<dbReference type="SMART" id="SM00184">
    <property type="entry name" value="RING"/>
    <property type="match status" value="1"/>
</dbReference>
<keyword evidence="3" id="KW-0862">Zinc</keyword>
<dbReference type="PROSITE" id="PS00518">
    <property type="entry name" value="ZF_RING_1"/>
    <property type="match status" value="1"/>
</dbReference>
<feature type="compositionally biased region" description="Low complexity" evidence="5">
    <location>
        <begin position="536"/>
        <end position="547"/>
    </location>
</feature>
<dbReference type="SUPFAM" id="SSF48403">
    <property type="entry name" value="Ankyrin repeat"/>
    <property type="match status" value="1"/>
</dbReference>
<evidence type="ECO:0000313" key="8">
    <source>
        <dbReference type="Proteomes" id="UP000266841"/>
    </source>
</evidence>
<protein>
    <recommendedName>
        <fullName evidence="6">RING-type domain-containing protein</fullName>
    </recommendedName>
</protein>
<feature type="compositionally biased region" description="Basic residues" evidence="5">
    <location>
        <begin position="548"/>
        <end position="558"/>
    </location>
</feature>
<dbReference type="Gene3D" id="3.30.40.10">
    <property type="entry name" value="Zinc/RING finger domain, C3HC4 (zinc finger)"/>
    <property type="match status" value="1"/>
</dbReference>
<evidence type="ECO:0000256" key="1">
    <source>
        <dbReference type="ARBA" id="ARBA00022723"/>
    </source>
</evidence>
<feature type="domain" description="RING-type" evidence="6">
    <location>
        <begin position="166"/>
        <end position="214"/>
    </location>
</feature>
<evidence type="ECO:0000256" key="5">
    <source>
        <dbReference type="SAM" id="MobiDB-lite"/>
    </source>
</evidence>
<dbReference type="AlphaFoldDB" id="K0TAV9"/>
<dbReference type="InterPro" id="IPR027370">
    <property type="entry name" value="Znf-RING_euk"/>
</dbReference>
<evidence type="ECO:0000256" key="2">
    <source>
        <dbReference type="ARBA" id="ARBA00022771"/>
    </source>
</evidence>
<dbReference type="Proteomes" id="UP000266841">
    <property type="component" value="Unassembled WGS sequence"/>
</dbReference>
<feature type="region of interest" description="Disordered" evidence="5">
    <location>
        <begin position="528"/>
        <end position="580"/>
    </location>
</feature>
<keyword evidence="8" id="KW-1185">Reference proteome</keyword>
<dbReference type="InterPro" id="IPR013083">
    <property type="entry name" value="Znf_RING/FYVE/PHD"/>
</dbReference>
<evidence type="ECO:0000256" key="4">
    <source>
        <dbReference type="PROSITE-ProRule" id="PRU00175"/>
    </source>
</evidence>
<accession>K0TAV9</accession>
<organism evidence="7 8">
    <name type="scientific">Thalassiosira oceanica</name>
    <name type="common">Marine diatom</name>
    <dbReference type="NCBI Taxonomy" id="159749"/>
    <lineage>
        <taxon>Eukaryota</taxon>
        <taxon>Sar</taxon>
        <taxon>Stramenopiles</taxon>
        <taxon>Ochrophyta</taxon>
        <taxon>Bacillariophyta</taxon>
        <taxon>Coscinodiscophyceae</taxon>
        <taxon>Thalassiosirophycidae</taxon>
        <taxon>Thalassiosirales</taxon>
        <taxon>Thalassiosiraceae</taxon>
        <taxon>Thalassiosira</taxon>
    </lineage>
</organism>
<proteinExistence type="predicted"/>
<keyword evidence="2 4" id="KW-0863">Zinc-finger</keyword>
<gene>
    <name evidence="7" type="ORF">THAOC_11327</name>
</gene>
<dbReference type="PROSITE" id="PS50089">
    <property type="entry name" value="ZF_RING_2"/>
    <property type="match status" value="1"/>
</dbReference>
<dbReference type="Gene3D" id="1.25.40.20">
    <property type="entry name" value="Ankyrin repeat-containing domain"/>
    <property type="match status" value="1"/>
</dbReference>
<evidence type="ECO:0000313" key="7">
    <source>
        <dbReference type="EMBL" id="EJK67617.1"/>
    </source>
</evidence>
<evidence type="ECO:0000256" key="3">
    <source>
        <dbReference type="ARBA" id="ARBA00022833"/>
    </source>
</evidence>
<dbReference type="OrthoDB" id="29886at2759"/>